<dbReference type="InterPro" id="IPR011976">
    <property type="entry name" value="Pept_M3B_oligopep-rel"/>
</dbReference>
<keyword evidence="1 6" id="KW-0645">Protease</keyword>
<evidence type="ECO:0000256" key="3">
    <source>
        <dbReference type="ARBA" id="ARBA00022801"/>
    </source>
</evidence>
<comment type="similarity">
    <text evidence="6">Belongs to the peptidase M3 family.</text>
</comment>
<evidence type="ECO:0000256" key="4">
    <source>
        <dbReference type="ARBA" id="ARBA00022833"/>
    </source>
</evidence>
<evidence type="ECO:0000256" key="6">
    <source>
        <dbReference type="RuleBase" id="RU003435"/>
    </source>
</evidence>
<dbReference type="Gene3D" id="1.10.1370.30">
    <property type="match status" value="1"/>
</dbReference>
<dbReference type="GO" id="GO:0004222">
    <property type="term" value="F:metalloendopeptidase activity"/>
    <property type="evidence" value="ECO:0007669"/>
    <property type="project" value="InterPro"/>
</dbReference>
<comment type="cofactor">
    <cofactor evidence="6">
        <name>Zn(2+)</name>
        <dbReference type="ChEBI" id="CHEBI:29105"/>
    </cofactor>
    <text evidence="6">Binds 1 zinc ion.</text>
</comment>
<dbReference type="AlphaFoldDB" id="A0A928YRJ6"/>
<dbReference type="RefSeq" id="WP_196936509.1">
    <property type="nucleotide sequence ID" value="NZ_MU158698.1"/>
</dbReference>
<dbReference type="CDD" id="cd09606">
    <property type="entry name" value="M3B_PepF"/>
    <property type="match status" value="1"/>
</dbReference>
<keyword evidence="5 6" id="KW-0482">Metalloprotease</keyword>
<dbReference type="SUPFAM" id="SSF55486">
    <property type="entry name" value="Metalloproteases ('zincins'), catalytic domain"/>
    <property type="match status" value="1"/>
</dbReference>
<evidence type="ECO:0000313" key="9">
    <source>
        <dbReference type="Proteomes" id="UP000616201"/>
    </source>
</evidence>
<feature type="domain" description="Peptidase M3A/M3B catalytic" evidence="7">
    <location>
        <begin position="171"/>
        <end position="554"/>
    </location>
</feature>
<keyword evidence="4 6" id="KW-0862">Zinc</keyword>
<evidence type="ECO:0000259" key="7">
    <source>
        <dbReference type="Pfam" id="PF01432"/>
    </source>
</evidence>
<dbReference type="EMBL" id="PRDK01000006">
    <property type="protein sequence ID" value="MBE8714240.1"/>
    <property type="molecule type" value="Genomic_DNA"/>
</dbReference>
<dbReference type="Pfam" id="PF01432">
    <property type="entry name" value="Peptidase_M3"/>
    <property type="match status" value="1"/>
</dbReference>
<dbReference type="GO" id="GO:0006508">
    <property type="term" value="P:proteolysis"/>
    <property type="evidence" value="ECO:0007669"/>
    <property type="project" value="UniProtKB-KW"/>
</dbReference>
<dbReference type="Proteomes" id="UP000616201">
    <property type="component" value="Unassembled WGS sequence"/>
</dbReference>
<evidence type="ECO:0000256" key="2">
    <source>
        <dbReference type="ARBA" id="ARBA00022723"/>
    </source>
</evidence>
<keyword evidence="2 6" id="KW-0479">Metal-binding</keyword>
<dbReference type="PANTHER" id="PTHR11804:SF48">
    <property type="entry name" value="PUTATIVE-RELATED"/>
    <property type="match status" value="1"/>
</dbReference>
<dbReference type="InterPro" id="IPR045090">
    <property type="entry name" value="Pept_M3A_M3B"/>
</dbReference>
<dbReference type="NCBIfam" id="TIGR02289">
    <property type="entry name" value="M3_not_pepF"/>
    <property type="match status" value="1"/>
</dbReference>
<organism evidence="8 9">
    <name type="scientific">Sphingobacterium hungaricum</name>
    <dbReference type="NCBI Taxonomy" id="2082723"/>
    <lineage>
        <taxon>Bacteria</taxon>
        <taxon>Pseudomonadati</taxon>
        <taxon>Bacteroidota</taxon>
        <taxon>Sphingobacteriia</taxon>
        <taxon>Sphingobacteriales</taxon>
        <taxon>Sphingobacteriaceae</taxon>
        <taxon>Sphingobacterium</taxon>
    </lineage>
</organism>
<gene>
    <name evidence="8" type="ORF">C4F49_11150</name>
</gene>
<dbReference type="GO" id="GO:0046872">
    <property type="term" value="F:metal ion binding"/>
    <property type="evidence" value="ECO:0007669"/>
    <property type="project" value="UniProtKB-UniRule"/>
</dbReference>
<dbReference type="InterPro" id="IPR001567">
    <property type="entry name" value="Pept_M3A_M3B_dom"/>
</dbReference>
<protein>
    <submittedName>
        <fullName evidence="8">M3 family oligoendopeptidase</fullName>
    </submittedName>
</protein>
<proteinExistence type="inferred from homology"/>
<reference evidence="8" key="1">
    <citation type="submission" date="2018-02" db="EMBL/GenBank/DDBJ databases">
        <authorList>
            <person name="Vasarhelyi B.M."/>
            <person name="Deshmukh S."/>
            <person name="Balint B."/>
            <person name="Kukolya J."/>
        </authorList>
    </citation>
    <scope>NUCLEOTIDE SEQUENCE</scope>
    <source>
        <strain evidence="8">KB22</strain>
    </source>
</reference>
<evidence type="ECO:0000256" key="5">
    <source>
        <dbReference type="ARBA" id="ARBA00023049"/>
    </source>
</evidence>
<dbReference type="PANTHER" id="PTHR11804">
    <property type="entry name" value="PROTEASE M3 THIMET OLIGOPEPTIDASE-RELATED"/>
    <property type="match status" value="1"/>
</dbReference>
<comment type="caution">
    <text evidence="8">The sequence shown here is derived from an EMBL/GenBank/DDBJ whole genome shotgun (WGS) entry which is preliminary data.</text>
</comment>
<keyword evidence="9" id="KW-1185">Reference proteome</keyword>
<sequence length="565" mass="65595">MKTALAKPRTYVPEDQEINWESIEPIYVELKERAIESVAELEKWLQDRSELDAVLQEDYAWRYIKMTSDTANEEAVNAFQYFATEIEPKIAPLTNDLDIRLVESPFLDQLDSDKYFIYLRKVRKSLELFREENIPLFTQIQLKQQEYQQISGGLTVEVDGKELTLQQASVFLQDTDRTKREAVWQKVTAKRLEHKDSLNTLFTELIQLRHKVALNAGFENFRDYMFAAMGRFDYGVQDCLDFHHAVAKEVVPVMQQIADERKAKLQIDPLKPWDMAVDPDGLPPLKPFADGEELINKTTAVFNRLNPYIGNCLTIMKDNNLFDVESRIGKAPGGYNYPLAESGAPFIFMNSAGTLRDLTTMVHEGGHAVHTFISSDLELTEFKNLPSEVAELASMSMELFSMSEWEIFFGNEEELKRAKRIQLEDAISTLPWVATIDKFQHWIYTHPEHSIDERESAWNSIYKEFGNGYTNWDNEKDARLYLWQKQLHLFEVPFYYIEYGFAQLGAIALWRNYTLNKELTINSYLDALKLGYTNTIPEIYEVAGIKFDFSQKNLQNLTKFIQDNL</sequence>
<dbReference type="GO" id="GO:0006518">
    <property type="term" value="P:peptide metabolic process"/>
    <property type="evidence" value="ECO:0007669"/>
    <property type="project" value="TreeGrafter"/>
</dbReference>
<keyword evidence="3 6" id="KW-0378">Hydrolase</keyword>
<evidence type="ECO:0000313" key="8">
    <source>
        <dbReference type="EMBL" id="MBE8714240.1"/>
    </source>
</evidence>
<evidence type="ECO:0000256" key="1">
    <source>
        <dbReference type="ARBA" id="ARBA00022670"/>
    </source>
</evidence>
<accession>A0A928YRJ6</accession>
<name>A0A928YRJ6_9SPHI</name>